<dbReference type="EMBL" id="JBHZQA010000006">
    <property type="protein sequence ID" value="MFE3848419.1"/>
    <property type="molecule type" value="Genomic_DNA"/>
</dbReference>
<keyword evidence="4" id="KW-1185">Reference proteome</keyword>
<dbReference type="Proteomes" id="UP001600039">
    <property type="component" value="Unassembled WGS sequence"/>
</dbReference>
<name>A0ABW6HMZ8_9FLAO</name>
<dbReference type="RefSeq" id="WP_379858178.1">
    <property type="nucleotide sequence ID" value="NZ_JBHZQA010000006.1"/>
</dbReference>
<keyword evidence="1" id="KW-0732">Signal</keyword>
<feature type="signal peptide" evidence="1">
    <location>
        <begin position="1"/>
        <end position="23"/>
    </location>
</feature>
<reference evidence="3 4" key="1">
    <citation type="submission" date="2024-06" db="EMBL/GenBank/DDBJ databases">
        <title>Flavobacterium spp. isolated from glacier.</title>
        <authorList>
            <person name="Han D."/>
        </authorList>
    </citation>
    <scope>NUCLEOTIDE SEQUENCE [LARGE SCALE GENOMIC DNA]</scope>
    <source>
        <strain evidence="3 4">LB3P45</strain>
    </source>
</reference>
<keyword evidence="3" id="KW-0378">Hydrolase</keyword>
<comment type="caution">
    <text evidence="3">The sequence shown here is derived from an EMBL/GenBank/DDBJ whole genome shotgun (WGS) entry which is preliminary data.</text>
</comment>
<gene>
    <name evidence="3" type="ORF">ACFX5D_10645</name>
</gene>
<accession>A0ABW6HMZ8</accession>
<organism evidence="3 4">
    <name type="scientific">Flavobacterium fructosi</name>
    <dbReference type="NCBI Taxonomy" id="3230416"/>
    <lineage>
        <taxon>Bacteria</taxon>
        <taxon>Pseudomonadati</taxon>
        <taxon>Bacteroidota</taxon>
        <taxon>Flavobacteriia</taxon>
        <taxon>Flavobacteriales</taxon>
        <taxon>Flavobacteriaceae</taxon>
        <taxon>Flavobacterium</taxon>
    </lineage>
</organism>
<dbReference type="Gene3D" id="1.10.390.10">
    <property type="entry name" value="Neutral Protease Domain 2"/>
    <property type="match status" value="1"/>
</dbReference>
<sequence length="750" mass="84062">MKNNFFKVAFCLALFSGVSSLQAQDTKTNVSKYDYHNAFAPGFYTKNGTETRSASGQPGAKYWQNRADYQLTANLNDKTSEIIGTETLTYTNNSPDKLAFLWMNVDQNLFKKDSRGISVIPVGGSRNGADGEDFDGGHKIKSVKVTATVRGKFVEKEAKFTIVDTRMQIILPQELNGNGTSIKVKIQFSYISPKYGSDRTGVLETKNGKIFTIAQWYPRMCVYDDVKGWNTLPYLGAGEFYLEYGDFDVSITAPANHIVVCSGDLQNPSEVYTAEQQKRWAQASASDKTVMIRTAAEVTNANSRPAGKTTLTWKFKIKNSRDVAFASSAAFLIDAAKINLPSGKKSIAISAYPVESEGQDAWGRATEYTKSSIENYSKRWFEFPYPAATNVAGNEGGMEYPGIVFCGWESKKEELWGVTDHEFGHGWFPMIVGSNERLFAWMDEGFNTFINSLSSLDFNNGEYKQPASDLHRSSNRLTNPDLEPVFSAPDGLKEANLGILAYYKPASGLTMLREQILGKERFDYAFRTYTERWAFKHPTPDDFFRTMENVAGEDLNWFWRGWIINNWRFDQAVSKVKYVKNDPAKGAIITVDNLEKMPFPVIMDIKSKSGKVIRVNLPVEIWERNKSWSFKSNTTEEIDTITLDPGHVFPDVNSDNNTWIAGKGELEIDVILDTYLGTFASKQIPVKIAFSEEKGILIAKSEGQPNLSLVSAGKDKFVFDAAGLTIQFNENKNEFTLGVNGQSFLFTRDK</sequence>
<feature type="chain" id="PRO_5046009085" evidence="1">
    <location>
        <begin position="24"/>
        <end position="750"/>
    </location>
</feature>
<dbReference type="CDD" id="cd09604">
    <property type="entry name" value="M1_APN_like"/>
    <property type="match status" value="1"/>
</dbReference>
<dbReference type="SUPFAM" id="SSF55486">
    <property type="entry name" value="Metalloproteases ('zincins'), catalytic domain"/>
    <property type="match status" value="1"/>
</dbReference>
<keyword evidence="3" id="KW-0031">Aminopeptidase</keyword>
<evidence type="ECO:0000259" key="2">
    <source>
        <dbReference type="Pfam" id="PF01433"/>
    </source>
</evidence>
<feature type="domain" description="Peptidase M1 membrane alanine aminopeptidase" evidence="2">
    <location>
        <begin position="409"/>
        <end position="562"/>
    </location>
</feature>
<proteinExistence type="predicted"/>
<evidence type="ECO:0000256" key="1">
    <source>
        <dbReference type="SAM" id="SignalP"/>
    </source>
</evidence>
<dbReference type="EC" id="3.4.11.-" evidence="3"/>
<protein>
    <submittedName>
        <fullName evidence="3">M1 family metallopeptidase</fullName>
        <ecNumber evidence="3">3.4.11.-</ecNumber>
    </submittedName>
</protein>
<dbReference type="InterPro" id="IPR014782">
    <property type="entry name" value="Peptidase_M1_dom"/>
</dbReference>
<dbReference type="InterPro" id="IPR027268">
    <property type="entry name" value="Peptidase_M4/M1_CTD_sf"/>
</dbReference>
<keyword evidence="3" id="KW-0645">Protease</keyword>
<dbReference type="Pfam" id="PF01433">
    <property type="entry name" value="Peptidase_M1"/>
    <property type="match status" value="1"/>
</dbReference>
<dbReference type="GO" id="GO:0004177">
    <property type="term" value="F:aminopeptidase activity"/>
    <property type="evidence" value="ECO:0007669"/>
    <property type="project" value="UniProtKB-KW"/>
</dbReference>
<evidence type="ECO:0000313" key="4">
    <source>
        <dbReference type="Proteomes" id="UP001600039"/>
    </source>
</evidence>
<evidence type="ECO:0000313" key="3">
    <source>
        <dbReference type="EMBL" id="MFE3848419.1"/>
    </source>
</evidence>